<dbReference type="EMBL" id="BGPR01009325">
    <property type="protein sequence ID" value="GBN39309.1"/>
    <property type="molecule type" value="Genomic_DNA"/>
</dbReference>
<evidence type="ECO:0000313" key="2">
    <source>
        <dbReference type="Proteomes" id="UP000499080"/>
    </source>
</evidence>
<dbReference type="AlphaFoldDB" id="A0A4Y2NKU8"/>
<sequence>MPRPWKCAGSDSTNQRKSLVPFSHMMPCVKVTPLSCFSVTLTISSFSIFSWRELRRLEIIVTPLAGVTPFIDSFCLSTVHIVEVPRISNVVRISKQKFAARQRSYLK</sequence>
<organism evidence="1 2">
    <name type="scientific">Araneus ventricosus</name>
    <name type="common">Orbweaver spider</name>
    <name type="synonym">Epeira ventricosa</name>
    <dbReference type="NCBI Taxonomy" id="182803"/>
    <lineage>
        <taxon>Eukaryota</taxon>
        <taxon>Metazoa</taxon>
        <taxon>Ecdysozoa</taxon>
        <taxon>Arthropoda</taxon>
        <taxon>Chelicerata</taxon>
        <taxon>Arachnida</taxon>
        <taxon>Araneae</taxon>
        <taxon>Araneomorphae</taxon>
        <taxon>Entelegynae</taxon>
        <taxon>Araneoidea</taxon>
        <taxon>Araneidae</taxon>
        <taxon>Araneus</taxon>
    </lineage>
</organism>
<gene>
    <name evidence="1" type="ORF">AVEN_54362_1</name>
</gene>
<keyword evidence="2" id="KW-1185">Reference proteome</keyword>
<reference evidence="1 2" key="1">
    <citation type="journal article" date="2019" name="Sci. Rep.">
        <title>Orb-weaving spider Araneus ventricosus genome elucidates the spidroin gene catalogue.</title>
        <authorList>
            <person name="Kono N."/>
            <person name="Nakamura H."/>
            <person name="Ohtoshi R."/>
            <person name="Moran D.A.P."/>
            <person name="Shinohara A."/>
            <person name="Yoshida Y."/>
            <person name="Fujiwara M."/>
            <person name="Mori M."/>
            <person name="Tomita M."/>
            <person name="Arakawa K."/>
        </authorList>
    </citation>
    <scope>NUCLEOTIDE SEQUENCE [LARGE SCALE GENOMIC DNA]</scope>
</reference>
<comment type="caution">
    <text evidence="1">The sequence shown here is derived from an EMBL/GenBank/DDBJ whole genome shotgun (WGS) entry which is preliminary data.</text>
</comment>
<accession>A0A4Y2NKU8</accession>
<protein>
    <submittedName>
        <fullName evidence="1">Uncharacterized protein</fullName>
    </submittedName>
</protein>
<evidence type="ECO:0000313" key="1">
    <source>
        <dbReference type="EMBL" id="GBN39309.1"/>
    </source>
</evidence>
<dbReference type="Proteomes" id="UP000499080">
    <property type="component" value="Unassembled WGS sequence"/>
</dbReference>
<name>A0A4Y2NKU8_ARAVE</name>
<proteinExistence type="predicted"/>
<dbReference type="OrthoDB" id="6460585at2759"/>